<dbReference type="GO" id="GO:0051287">
    <property type="term" value="F:NAD binding"/>
    <property type="evidence" value="ECO:0007669"/>
    <property type="project" value="InterPro"/>
</dbReference>
<sequence>MSSIAIAGAGAFGTGLAIALGRAGRAVTLWSHDQNHASAMQHSRENLSRLPGVKLPDCVTVSAEIADLGGHDAVLVAVPMQALAGFLETAKDAIGATPVVACCKGVSLITGTGPTSIIAQTCPVATPAILTGPSFAADIAKGLPTALTLACKDPHAGQTLQNLLSTPDLRLYRSTDTAGAELGGALKNVIAIAAGIVIGAGFGDSARAALITRGFAETNRFAKAFGAETETLSGLSGLGDMVLTCTSDQSRNFKLGLSLGQGQAFDPSITVEGAATARAVAKIARDKGIEMPITTMVAAVLDGKLNIKDATRALMSRPLKEE</sequence>
<organism evidence="17 18">
    <name type="scientific">Actibacterium atlanticum</name>
    <dbReference type="NCBI Taxonomy" id="1461693"/>
    <lineage>
        <taxon>Bacteria</taxon>
        <taxon>Pseudomonadati</taxon>
        <taxon>Pseudomonadota</taxon>
        <taxon>Alphaproteobacteria</taxon>
        <taxon>Rhodobacterales</taxon>
        <taxon>Roseobacteraceae</taxon>
        <taxon>Actibacterium</taxon>
    </lineage>
</organism>
<feature type="binding site" evidence="9">
    <location>
        <position position="251"/>
    </location>
    <ligand>
        <name>NADPH</name>
        <dbReference type="ChEBI" id="CHEBI:57783"/>
    </ligand>
</feature>
<evidence type="ECO:0000256" key="11">
    <source>
        <dbReference type="PIRSR" id="PIRSR000114-2"/>
    </source>
</evidence>
<gene>
    <name evidence="9 17" type="primary">gpsA</name>
    <name evidence="17" type="ORF">ATO10_06501</name>
</gene>
<feature type="binding site" evidence="9">
    <location>
        <position position="240"/>
    </location>
    <ligand>
        <name>sn-glycerol 3-phosphate</name>
        <dbReference type="ChEBI" id="CHEBI:57597"/>
    </ligand>
</feature>
<dbReference type="GO" id="GO:0141153">
    <property type="term" value="F:glycerol-3-phosphate dehydrogenase (NADP+) activity"/>
    <property type="evidence" value="ECO:0007669"/>
    <property type="project" value="RHEA"/>
</dbReference>
<dbReference type="InterPro" id="IPR013328">
    <property type="entry name" value="6PGD_dom2"/>
</dbReference>
<keyword evidence="7 9" id="KW-0594">Phospholipid biosynthesis</keyword>
<dbReference type="Pfam" id="PF07479">
    <property type="entry name" value="NAD_Gly3P_dh_C"/>
    <property type="match status" value="1"/>
</dbReference>
<dbReference type="GO" id="GO:0046168">
    <property type="term" value="P:glycerol-3-phosphate catabolic process"/>
    <property type="evidence" value="ECO:0007669"/>
    <property type="project" value="InterPro"/>
</dbReference>
<dbReference type="PATRIC" id="fig|1461693.3.peg.1317"/>
<evidence type="ECO:0000313" key="17">
    <source>
        <dbReference type="EMBL" id="KCV82571.1"/>
    </source>
</evidence>
<comment type="function">
    <text evidence="9">Catalyzes the reduction of the glycolytic intermediate dihydroxyacetone phosphate (DHAP) to sn-glycerol 3-phosphate (G3P), the key precursor for phospholipid synthesis.</text>
</comment>
<protein>
    <recommendedName>
        <fullName evidence="9">Glycerol-3-phosphate dehydrogenase [NAD(P)+]</fullName>
        <ecNumber evidence="9">1.1.1.94</ecNumber>
    </recommendedName>
    <alternativeName>
        <fullName evidence="9">NAD(P)(+)-dependent glycerol-3-phosphate dehydrogenase</fullName>
    </alternativeName>
    <alternativeName>
        <fullName evidence="9">NAD(P)H-dependent dihydroxyacetone-phosphate reductase</fullName>
    </alternativeName>
</protein>
<feature type="domain" description="Glycerol-3-phosphate dehydrogenase NAD-dependent N-terminal" evidence="15">
    <location>
        <begin position="4"/>
        <end position="155"/>
    </location>
</feature>
<comment type="caution">
    <text evidence="9">Lacks conserved residue(s) required for the propagation of feature annotation.</text>
</comment>
<keyword evidence="2 9" id="KW-0444">Lipid biosynthesis</keyword>
<feature type="active site" description="Proton acceptor" evidence="9 10">
    <location>
        <position position="187"/>
    </location>
</feature>
<feature type="binding site" evidence="9">
    <location>
        <position position="272"/>
    </location>
    <ligand>
        <name>NADPH</name>
        <dbReference type="ChEBI" id="CHEBI:57783"/>
    </ligand>
</feature>
<feature type="binding site" evidence="12">
    <location>
        <position position="251"/>
    </location>
    <ligand>
        <name>NAD(+)</name>
        <dbReference type="ChEBI" id="CHEBI:57540"/>
    </ligand>
</feature>
<feature type="binding site" evidence="9">
    <location>
        <position position="12"/>
    </location>
    <ligand>
        <name>NADPH</name>
        <dbReference type="ChEBI" id="CHEBI:57783"/>
    </ligand>
</feature>
<dbReference type="PRINTS" id="PR00077">
    <property type="entry name" value="GPDHDRGNASE"/>
</dbReference>
<keyword evidence="9" id="KW-0547">Nucleotide-binding</keyword>
<dbReference type="GO" id="GO:0006650">
    <property type="term" value="P:glycerophospholipid metabolic process"/>
    <property type="evidence" value="ECO:0007669"/>
    <property type="project" value="UniProtKB-UniRule"/>
</dbReference>
<feature type="binding site" evidence="9">
    <location>
        <position position="132"/>
    </location>
    <ligand>
        <name>sn-glycerol 3-phosphate</name>
        <dbReference type="ChEBI" id="CHEBI:57597"/>
    </ligand>
</feature>
<dbReference type="GO" id="GO:0005829">
    <property type="term" value="C:cytosol"/>
    <property type="evidence" value="ECO:0007669"/>
    <property type="project" value="TreeGrafter"/>
</dbReference>
<evidence type="ECO:0000256" key="13">
    <source>
        <dbReference type="RuleBase" id="RU000437"/>
    </source>
</evidence>
<comment type="catalytic activity">
    <reaction evidence="9 14">
        <text>sn-glycerol 3-phosphate + NADP(+) = dihydroxyacetone phosphate + NADPH + H(+)</text>
        <dbReference type="Rhea" id="RHEA:11096"/>
        <dbReference type="ChEBI" id="CHEBI:15378"/>
        <dbReference type="ChEBI" id="CHEBI:57597"/>
        <dbReference type="ChEBI" id="CHEBI:57642"/>
        <dbReference type="ChEBI" id="CHEBI:57783"/>
        <dbReference type="ChEBI" id="CHEBI:58349"/>
        <dbReference type="EC" id="1.1.1.94"/>
    </reaction>
</comment>
<evidence type="ECO:0000259" key="16">
    <source>
        <dbReference type="Pfam" id="PF07479"/>
    </source>
</evidence>
<reference evidence="17 18" key="1">
    <citation type="submission" date="2013-04" db="EMBL/GenBank/DDBJ databases">
        <title>Shimia sp. 22II-S11-Z10 Genome Sequencing.</title>
        <authorList>
            <person name="Lai Q."/>
            <person name="Li G."/>
            <person name="Shao Z."/>
        </authorList>
    </citation>
    <scope>NUCLEOTIDE SEQUENCE [LARGE SCALE GENOMIC DNA]</scope>
    <source>
        <strain evidence="18">22II-S11-Z10</strain>
    </source>
</reference>
<comment type="catalytic activity">
    <reaction evidence="9">
        <text>sn-glycerol 3-phosphate + NAD(+) = dihydroxyacetone phosphate + NADH + H(+)</text>
        <dbReference type="Rhea" id="RHEA:11092"/>
        <dbReference type="ChEBI" id="CHEBI:15378"/>
        <dbReference type="ChEBI" id="CHEBI:57540"/>
        <dbReference type="ChEBI" id="CHEBI:57597"/>
        <dbReference type="ChEBI" id="CHEBI:57642"/>
        <dbReference type="ChEBI" id="CHEBI:57945"/>
        <dbReference type="EC" id="1.1.1.94"/>
    </reaction>
</comment>
<dbReference type="PANTHER" id="PTHR11728">
    <property type="entry name" value="GLYCEROL-3-PHOSPHATE DEHYDROGENASE"/>
    <property type="match status" value="1"/>
</dbReference>
<dbReference type="RefSeq" id="WP_035249578.1">
    <property type="nucleotide sequence ID" value="NZ_AQQY01000003.1"/>
</dbReference>
<comment type="subcellular location">
    <subcellularLocation>
        <location evidence="9">Cytoplasm</location>
    </subcellularLocation>
</comment>
<feature type="binding site" evidence="9">
    <location>
        <position position="252"/>
    </location>
    <ligand>
        <name>sn-glycerol 3-phosphate</name>
        <dbReference type="ChEBI" id="CHEBI:57597"/>
    </ligand>
</feature>
<dbReference type="GO" id="GO:0141152">
    <property type="term" value="F:glycerol-3-phosphate dehydrogenase (NAD+) activity"/>
    <property type="evidence" value="ECO:0007669"/>
    <property type="project" value="RHEA"/>
</dbReference>
<keyword evidence="18" id="KW-1185">Reference proteome</keyword>
<feature type="binding site" evidence="9">
    <location>
        <position position="134"/>
    </location>
    <ligand>
        <name>sn-glycerol 3-phosphate</name>
        <dbReference type="ChEBI" id="CHEBI:57597"/>
    </ligand>
</feature>
<evidence type="ECO:0000256" key="7">
    <source>
        <dbReference type="ARBA" id="ARBA00023209"/>
    </source>
</evidence>
<feature type="binding site" evidence="9">
    <location>
        <position position="104"/>
    </location>
    <ligand>
        <name>sn-glycerol 3-phosphate</name>
        <dbReference type="ChEBI" id="CHEBI:57597"/>
    </ligand>
</feature>
<feature type="binding site" evidence="9">
    <location>
        <position position="251"/>
    </location>
    <ligand>
        <name>sn-glycerol 3-phosphate</name>
        <dbReference type="ChEBI" id="CHEBI:57597"/>
    </ligand>
</feature>
<dbReference type="STRING" id="1461693.ATO10_06501"/>
<keyword evidence="4 9" id="KW-0560">Oxidoreductase</keyword>
<evidence type="ECO:0000256" key="6">
    <source>
        <dbReference type="ARBA" id="ARBA00023098"/>
    </source>
</evidence>
<dbReference type="SUPFAM" id="SSF48179">
    <property type="entry name" value="6-phosphogluconate dehydrogenase C-terminal domain-like"/>
    <property type="match status" value="1"/>
</dbReference>
<dbReference type="eggNOG" id="COG0240">
    <property type="taxonomic scope" value="Bacteria"/>
</dbReference>
<dbReference type="UniPathway" id="UPA00940"/>
<comment type="pathway">
    <text evidence="9">Membrane lipid metabolism; glycerophospholipid metabolism.</text>
</comment>
<dbReference type="EC" id="1.1.1.94" evidence="9"/>
<dbReference type="InterPro" id="IPR008927">
    <property type="entry name" value="6-PGluconate_DH-like_C_sf"/>
</dbReference>
<feature type="binding site" evidence="11">
    <location>
        <begin position="251"/>
        <end position="252"/>
    </location>
    <ligand>
        <name>substrate</name>
    </ligand>
</feature>
<dbReference type="Proteomes" id="UP000024836">
    <property type="component" value="Unassembled WGS sequence"/>
</dbReference>
<dbReference type="InterPro" id="IPR006168">
    <property type="entry name" value="G3P_DH_NAD-dep"/>
</dbReference>
<dbReference type="GO" id="GO:0005975">
    <property type="term" value="P:carbohydrate metabolic process"/>
    <property type="evidence" value="ECO:0007669"/>
    <property type="project" value="InterPro"/>
</dbReference>
<evidence type="ECO:0000256" key="8">
    <source>
        <dbReference type="ARBA" id="ARBA00023264"/>
    </source>
</evidence>
<evidence type="ECO:0000256" key="14">
    <source>
        <dbReference type="RuleBase" id="RU000439"/>
    </source>
</evidence>
<dbReference type="InterPro" id="IPR011128">
    <property type="entry name" value="G3P_DH_NAD-dep_N"/>
</dbReference>
<evidence type="ECO:0000256" key="10">
    <source>
        <dbReference type="PIRSR" id="PIRSR000114-1"/>
    </source>
</evidence>
<accession>A0A058ZP18</accession>
<dbReference type="Gene3D" id="1.10.1040.10">
    <property type="entry name" value="N-(1-d-carboxylethyl)-l-norvaline Dehydrogenase, domain 2"/>
    <property type="match status" value="1"/>
</dbReference>
<name>A0A058ZP18_9RHOB</name>
<dbReference type="InterPro" id="IPR006109">
    <property type="entry name" value="G3P_DH_NAD-dep_C"/>
</dbReference>
<dbReference type="PIRSF" id="PIRSF000114">
    <property type="entry name" value="Glycerol-3-P_dh"/>
    <property type="match status" value="1"/>
</dbReference>
<feature type="binding site" evidence="12">
    <location>
        <position position="136"/>
    </location>
    <ligand>
        <name>NAD(+)</name>
        <dbReference type="ChEBI" id="CHEBI:57540"/>
    </ligand>
</feature>
<feature type="binding site" evidence="12">
    <location>
        <begin position="8"/>
        <end position="13"/>
    </location>
    <ligand>
        <name>NAD(+)</name>
        <dbReference type="ChEBI" id="CHEBI:57540"/>
    </ligand>
</feature>
<dbReference type="Gene3D" id="3.40.50.720">
    <property type="entry name" value="NAD(P)-binding Rossmann-like Domain"/>
    <property type="match status" value="1"/>
</dbReference>
<comment type="caution">
    <text evidence="17">The sequence shown here is derived from an EMBL/GenBank/DDBJ whole genome shotgun (WGS) entry which is preliminary data.</text>
</comment>
<dbReference type="AlphaFoldDB" id="A0A058ZP18"/>
<dbReference type="NCBIfam" id="NF000940">
    <property type="entry name" value="PRK00094.1-2"/>
    <property type="match status" value="1"/>
</dbReference>
<evidence type="ECO:0000256" key="2">
    <source>
        <dbReference type="ARBA" id="ARBA00022516"/>
    </source>
</evidence>
<keyword evidence="6 9" id="KW-0443">Lipid metabolism</keyword>
<feature type="binding site" evidence="9">
    <location>
        <position position="32"/>
    </location>
    <ligand>
        <name>NADPH</name>
        <dbReference type="ChEBI" id="CHEBI:57783"/>
    </ligand>
</feature>
<evidence type="ECO:0000256" key="12">
    <source>
        <dbReference type="PIRSR" id="PIRSR000114-3"/>
    </source>
</evidence>
<feature type="binding site" evidence="9">
    <location>
        <position position="104"/>
    </location>
    <ligand>
        <name>NADPH</name>
        <dbReference type="ChEBI" id="CHEBI:57783"/>
    </ligand>
</feature>
<evidence type="ECO:0000256" key="9">
    <source>
        <dbReference type="HAMAP-Rule" id="MF_00394"/>
    </source>
</evidence>
<feature type="binding site" evidence="11">
    <location>
        <position position="104"/>
    </location>
    <ligand>
        <name>substrate</name>
    </ligand>
</feature>
<feature type="binding site" evidence="9">
    <location>
        <position position="136"/>
    </location>
    <ligand>
        <name>NADPH</name>
        <dbReference type="ChEBI" id="CHEBI:57783"/>
    </ligand>
</feature>
<evidence type="ECO:0000313" key="18">
    <source>
        <dbReference type="Proteomes" id="UP000024836"/>
    </source>
</evidence>
<feature type="binding site" evidence="9">
    <location>
        <position position="250"/>
    </location>
    <ligand>
        <name>sn-glycerol 3-phosphate</name>
        <dbReference type="ChEBI" id="CHEBI:57597"/>
    </ligand>
</feature>
<keyword evidence="5 9" id="KW-0520">NAD</keyword>
<dbReference type="OrthoDB" id="9812273at2"/>
<dbReference type="NCBIfam" id="NF000942">
    <property type="entry name" value="PRK00094.1-4"/>
    <property type="match status" value="1"/>
</dbReference>
<evidence type="ECO:0000256" key="4">
    <source>
        <dbReference type="ARBA" id="ARBA00023002"/>
    </source>
</evidence>
<dbReference type="Pfam" id="PF01210">
    <property type="entry name" value="NAD_Gly3P_dh_N"/>
    <property type="match status" value="1"/>
</dbReference>
<evidence type="ECO:0000256" key="5">
    <source>
        <dbReference type="ARBA" id="ARBA00023027"/>
    </source>
</evidence>
<dbReference type="PANTHER" id="PTHR11728:SF1">
    <property type="entry name" value="GLYCEROL-3-PHOSPHATE DEHYDROGENASE [NAD(+)] 2, CHLOROPLASTIC"/>
    <property type="match status" value="1"/>
</dbReference>
<comment type="similarity">
    <text evidence="1 9 13">Belongs to the NAD-dependent glycerol-3-phosphate dehydrogenase family.</text>
</comment>
<dbReference type="SUPFAM" id="SSF51735">
    <property type="entry name" value="NAD(P)-binding Rossmann-fold domains"/>
    <property type="match status" value="1"/>
</dbReference>
<dbReference type="PROSITE" id="PS00957">
    <property type="entry name" value="NAD_G3PDH"/>
    <property type="match status" value="1"/>
</dbReference>
<evidence type="ECO:0000256" key="1">
    <source>
        <dbReference type="ARBA" id="ARBA00011009"/>
    </source>
</evidence>
<dbReference type="EMBL" id="AQQY01000003">
    <property type="protein sequence ID" value="KCV82571.1"/>
    <property type="molecule type" value="Genomic_DNA"/>
</dbReference>
<keyword evidence="8 9" id="KW-1208">Phospholipid metabolism</keyword>
<keyword evidence="9" id="KW-0963">Cytoplasm</keyword>
<feature type="binding site" evidence="9">
    <location>
        <position position="187"/>
    </location>
    <ligand>
        <name>sn-glycerol 3-phosphate</name>
        <dbReference type="ChEBI" id="CHEBI:57597"/>
    </ligand>
</feature>
<proteinExistence type="inferred from homology"/>
<feature type="domain" description="Glycerol-3-phosphate dehydrogenase NAD-dependent C-terminal" evidence="16">
    <location>
        <begin position="176"/>
        <end position="311"/>
    </location>
</feature>
<dbReference type="InterPro" id="IPR036291">
    <property type="entry name" value="NAD(P)-bd_dom_sf"/>
</dbReference>
<dbReference type="GO" id="GO:0008654">
    <property type="term" value="P:phospholipid biosynthetic process"/>
    <property type="evidence" value="ECO:0007669"/>
    <property type="project" value="UniProtKB-KW"/>
</dbReference>
<evidence type="ECO:0000259" key="15">
    <source>
        <dbReference type="Pfam" id="PF01210"/>
    </source>
</evidence>
<dbReference type="HAMAP" id="MF_00394">
    <property type="entry name" value="NAD_Glyc3P_dehydrog"/>
    <property type="match status" value="1"/>
</dbReference>
<dbReference type="FunFam" id="1.10.1040.10:FF:000001">
    <property type="entry name" value="Glycerol-3-phosphate dehydrogenase [NAD(P)+]"/>
    <property type="match status" value="1"/>
</dbReference>
<keyword evidence="3 9" id="KW-0521">NADP</keyword>
<evidence type="ECO:0000256" key="3">
    <source>
        <dbReference type="ARBA" id="ARBA00022857"/>
    </source>
</evidence>
<dbReference type="GO" id="GO:0046167">
    <property type="term" value="P:glycerol-3-phosphate biosynthetic process"/>
    <property type="evidence" value="ECO:0007669"/>
    <property type="project" value="UniProtKB-UniRule"/>
</dbReference>